<proteinExistence type="inferred from homology"/>
<dbReference type="Gene3D" id="3.40.50.300">
    <property type="entry name" value="P-loop containing nucleotide triphosphate hydrolases"/>
    <property type="match status" value="1"/>
</dbReference>
<dbReference type="NCBIfam" id="TIGR00017">
    <property type="entry name" value="cmk"/>
    <property type="match status" value="1"/>
</dbReference>
<keyword evidence="11" id="KW-1185">Reference proteome</keyword>
<feature type="domain" description="Cytidylate kinase" evidence="9">
    <location>
        <begin position="7"/>
        <end position="217"/>
    </location>
</feature>
<comment type="catalytic activity">
    <reaction evidence="6 8">
        <text>dCMP + ATP = dCDP + ADP</text>
        <dbReference type="Rhea" id="RHEA:25094"/>
        <dbReference type="ChEBI" id="CHEBI:30616"/>
        <dbReference type="ChEBI" id="CHEBI:57566"/>
        <dbReference type="ChEBI" id="CHEBI:58593"/>
        <dbReference type="ChEBI" id="CHEBI:456216"/>
        <dbReference type="EC" id="2.7.4.25"/>
    </reaction>
</comment>
<accession>E6VZD8</accession>
<dbReference type="HOGENOM" id="CLU_079959_0_0_7"/>
<dbReference type="GO" id="GO:0005737">
    <property type="term" value="C:cytoplasm"/>
    <property type="evidence" value="ECO:0007669"/>
    <property type="project" value="UniProtKB-SubCell"/>
</dbReference>
<keyword evidence="4 8" id="KW-0418">Kinase</keyword>
<dbReference type="GO" id="GO:0006220">
    <property type="term" value="P:pyrimidine nucleotide metabolic process"/>
    <property type="evidence" value="ECO:0007669"/>
    <property type="project" value="UniProtKB-UniRule"/>
</dbReference>
<dbReference type="SUPFAM" id="SSF52540">
    <property type="entry name" value="P-loop containing nucleoside triphosphate hydrolases"/>
    <property type="match status" value="1"/>
</dbReference>
<dbReference type="Proteomes" id="UP000002191">
    <property type="component" value="Chromosome"/>
</dbReference>
<dbReference type="InterPro" id="IPR011994">
    <property type="entry name" value="Cytidylate_kinase_dom"/>
</dbReference>
<evidence type="ECO:0000259" key="9">
    <source>
        <dbReference type="Pfam" id="PF02224"/>
    </source>
</evidence>
<dbReference type="EC" id="2.7.4.25" evidence="8"/>
<evidence type="ECO:0000256" key="1">
    <source>
        <dbReference type="ARBA" id="ARBA00009427"/>
    </source>
</evidence>
<dbReference type="Pfam" id="PF02224">
    <property type="entry name" value="Cytidylate_kin"/>
    <property type="match status" value="1"/>
</dbReference>
<dbReference type="InterPro" id="IPR027417">
    <property type="entry name" value="P-loop_NTPase"/>
</dbReference>
<sequence length="220" mass="23785">MHSPLIVTIDGPAGVGKSTVAKRLARALSIPYLDTGAMFRAIARRLGQGAWERGEAELASVLAGMVFSLSGIGEDSVLTLDGAPIGDEVRTEQVGMWASNIATLPVVRASLKTAQQALGERFSLVAEGRDMGTVVFPAAHRKFFLDATPDERARRRFRQLTDMGQPADLDELRDQIARRDHQDRNRAEAPLRPAPDAVIVDTTSLTIDEAFAALVRGVRA</sequence>
<evidence type="ECO:0000256" key="8">
    <source>
        <dbReference type="HAMAP-Rule" id="MF_00238"/>
    </source>
</evidence>
<dbReference type="InterPro" id="IPR003136">
    <property type="entry name" value="Cytidylate_kin"/>
</dbReference>
<dbReference type="STRING" id="643562.Daes_3017"/>
<keyword evidence="5 8" id="KW-0067">ATP-binding</keyword>
<dbReference type="KEGG" id="das:Daes_3017"/>
<protein>
    <recommendedName>
        <fullName evidence="8">Cytidylate kinase</fullName>
        <shortName evidence="8">CK</shortName>
        <ecNumber evidence="8">2.7.4.25</ecNumber>
    </recommendedName>
    <alternativeName>
        <fullName evidence="8">Cytidine monophosphate kinase</fullName>
        <shortName evidence="8">CMP kinase</shortName>
    </alternativeName>
</protein>
<dbReference type="EMBL" id="CP002431">
    <property type="protein sequence ID" value="ADU64010.1"/>
    <property type="molecule type" value="Genomic_DNA"/>
</dbReference>
<dbReference type="GO" id="GO:0005524">
    <property type="term" value="F:ATP binding"/>
    <property type="evidence" value="ECO:0007669"/>
    <property type="project" value="UniProtKB-UniRule"/>
</dbReference>
<evidence type="ECO:0000256" key="4">
    <source>
        <dbReference type="ARBA" id="ARBA00022777"/>
    </source>
</evidence>
<gene>
    <name evidence="8" type="primary">cmk</name>
    <name evidence="10" type="ordered locus">Daes_3017</name>
</gene>
<organism evidence="10 11">
    <name type="scientific">Pseudodesulfovibrio aespoeensis (strain ATCC 700646 / DSM 10631 / Aspo-2)</name>
    <name type="common">Desulfovibrio aespoeensis</name>
    <dbReference type="NCBI Taxonomy" id="643562"/>
    <lineage>
        <taxon>Bacteria</taxon>
        <taxon>Pseudomonadati</taxon>
        <taxon>Thermodesulfobacteriota</taxon>
        <taxon>Desulfovibrionia</taxon>
        <taxon>Desulfovibrionales</taxon>
        <taxon>Desulfovibrionaceae</taxon>
    </lineage>
</organism>
<reference evidence="10 11" key="2">
    <citation type="journal article" date="2014" name="Genome Announc.">
        <title>Complete Genome Sequence of the Subsurface, Mesophilic Sulfate-Reducing Bacterium Desulfovibrio aespoeensis Aspo-2.</title>
        <authorList>
            <person name="Pedersen K."/>
            <person name="Bengtsson A."/>
            <person name="Edlund J."/>
            <person name="Rabe L."/>
            <person name="Hazen T."/>
            <person name="Chakraborty R."/>
            <person name="Goodwin L."/>
            <person name="Shapiro N."/>
        </authorList>
    </citation>
    <scope>NUCLEOTIDE SEQUENCE [LARGE SCALE GENOMIC DNA]</scope>
    <source>
        <strain evidence="11">ATCC 700646 / DSM 10631 / Aspo-2</strain>
    </source>
</reference>
<dbReference type="GO" id="GO:0036430">
    <property type="term" value="F:CMP kinase activity"/>
    <property type="evidence" value="ECO:0007669"/>
    <property type="project" value="RHEA"/>
</dbReference>
<feature type="binding site" evidence="8">
    <location>
        <begin position="11"/>
        <end position="19"/>
    </location>
    <ligand>
        <name>ATP</name>
        <dbReference type="ChEBI" id="CHEBI:30616"/>
    </ligand>
</feature>
<evidence type="ECO:0000256" key="7">
    <source>
        <dbReference type="ARBA" id="ARBA00048478"/>
    </source>
</evidence>
<evidence type="ECO:0000313" key="11">
    <source>
        <dbReference type="Proteomes" id="UP000002191"/>
    </source>
</evidence>
<dbReference type="CDD" id="cd02020">
    <property type="entry name" value="CMPK"/>
    <property type="match status" value="1"/>
</dbReference>
<evidence type="ECO:0000256" key="6">
    <source>
        <dbReference type="ARBA" id="ARBA00047615"/>
    </source>
</evidence>
<dbReference type="OrthoDB" id="9807434at2"/>
<keyword evidence="3 8" id="KW-0547">Nucleotide-binding</keyword>
<evidence type="ECO:0000256" key="2">
    <source>
        <dbReference type="ARBA" id="ARBA00022679"/>
    </source>
</evidence>
<dbReference type="AlphaFoldDB" id="E6VZD8"/>
<keyword evidence="2 8" id="KW-0808">Transferase</keyword>
<evidence type="ECO:0000313" key="10">
    <source>
        <dbReference type="EMBL" id="ADU64010.1"/>
    </source>
</evidence>
<reference evidence="11" key="1">
    <citation type="submission" date="2010-12" db="EMBL/GenBank/DDBJ databases">
        <title>Complete sequence of Desulfovibrio aespoeensis Aspo-2.</title>
        <authorList>
            <consortium name="US DOE Joint Genome Institute"/>
            <person name="Lucas S."/>
            <person name="Copeland A."/>
            <person name="Lapidus A."/>
            <person name="Cheng J.-F."/>
            <person name="Goodwin L."/>
            <person name="Pitluck S."/>
            <person name="Chertkov O."/>
            <person name="Misra M."/>
            <person name="Detter J.C."/>
            <person name="Han C."/>
            <person name="Tapia R."/>
            <person name="Land M."/>
            <person name="Hauser L."/>
            <person name="Kyrpides N."/>
            <person name="Ivanova N."/>
            <person name="Ovchinnikova G."/>
            <person name="Pedersen K."/>
            <person name="Jagevall S."/>
            <person name="Hazen T."/>
            <person name="Woyke T."/>
        </authorList>
    </citation>
    <scope>NUCLEOTIDE SEQUENCE [LARGE SCALE GENOMIC DNA]</scope>
    <source>
        <strain evidence="11">ATCC 700646 / DSM 10631 / Aspo-2</strain>
    </source>
</reference>
<evidence type="ECO:0000256" key="5">
    <source>
        <dbReference type="ARBA" id="ARBA00022840"/>
    </source>
</evidence>
<comment type="similarity">
    <text evidence="1 8">Belongs to the cytidylate kinase family. Type 1 subfamily.</text>
</comment>
<dbReference type="GO" id="GO:0036431">
    <property type="term" value="F:dCMP kinase activity"/>
    <property type="evidence" value="ECO:0007669"/>
    <property type="project" value="InterPro"/>
</dbReference>
<comment type="catalytic activity">
    <reaction evidence="7 8">
        <text>CMP + ATP = CDP + ADP</text>
        <dbReference type="Rhea" id="RHEA:11600"/>
        <dbReference type="ChEBI" id="CHEBI:30616"/>
        <dbReference type="ChEBI" id="CHEBI:58069"/>
        <dbReference type="ChEBI" id="CHEBI:60377"/>
        <dbReference type="ChEBI" id="CHEBI:456216"/>
        <dbReference type="EC" id="2.7.4.25"/>
    </reaction>
</comment>
<comment type="subcellular location">
    <subcellularLocation>
        <location evidence="8">Cytoplasm</location>
    </subcellularLocation>
</comment>
<keyword evidence="8" id="KW-0963">Cytoplasm</keyword>
<dbReference type="RefSeq" id="WP_013515911.1">
    <property type="nucleotide sequence ID" value="NC_014844.1"/>
</dbReference>
<dbReference type="eggNOG" id="COG0283">
    <property type="taxonomic scope" value="Bacteria"/>
</dbReference>
<dbReference type="HAMAP" id="MF_00238">
    <property type="entry name" value="Cytidyl_kinase_type1"/>
    <property type="match status" value="1"/>
</dbReference>
<evidence type="ECO:0000256" key="3">
    <source>
        <dbReference type="ARBA" id="ARBA00022741"/>
    </source>
</evidence>
<name>E6VZD8_PSEA9</name>